<evidence type="ECO:0000313" key="3">
    <source>
        <dbReference type="Proteomes" id="UP000824151"/>
    </source>
</evidence>
<dbReference type="EMBL" id="DXGD01000421">
    <property type="protein sequence ID" value="HIX00718.1"/>
    <property type="molecule type" value="Genomic_DNA"/>
</dbReference>
<reference evidence="2" key="2">
    <citation type="submission" date="2021-04" db="EMBL/GenBank/DDBJ databases">
        <authorList>
            <person name="Gilroy R."/>
        </authorList>
    </citation>
    <scope>NUCLEOTIDE SEQUENCE</scope>
    <source>
        <strain evidence="2">ChiHejej3B27-3195</strain>
    </source>
</reference>
<dbReference type="Proteomes" id="UP000824151">
    <property type="component" value="Unassembled WGS sequence"/>
</dbReference>
<name>A0A9D1UUL6_9MICC</name>
<proteinExistence type="predicted"/>
<accession>A0A9D1UUL6</accession>
<sequence>EDDGSTVYTVTFEADDDAELQEQLEAYVPGSTVSVSRPEGFSFWPEYAVSVDVPVTESLLQGDPEGDFTESVTLPMLNSFDEDTVAGSGATVDGRTLSMVSNADSDATTRHPLP</sequence>
<feature type="non-terminal residue" evidence="2">
    <location>
        <position position="1"/>
    </location>
</feature>
<evidence type="ECO:0000256" key="1">
    <source>
        <dbReference type="SAM" id="MobiDB-lite"/>
    </source>
</evidence>
<comment type="caution">
    <text evidence="2">The sequence shown here is derived from an EMBL/GenBank/DDBJ whole genome shotgun (WGS) entry which is preliminary data.</text>
</comment>
<evidence type="ECO:0000313" key="2">
    <source>
        <dbReference type="EMBL" id="HIX00718.1"/>
    </source>
</evidence>
<reference evidence="2" key="1">
    <citation type="journal article" date="2021" name="PeerJ">
        <title>Extensive microbial diversity within the chicken gut microbiome revealed by metagenomics and culture.</title>
        <authorList>
            <person name="Gilroy R."/>
            <person name="Ravi A."/>
            <person name="Getino M."/>
            <person name="Pursley I."/>
            <person name="Horton D.L."/>
            <person name="Alikhan N.F."/>
            <person name="Baker D."/>
            <person name="Gharbi K."/>
            <person name="Hall N."/>
            <person name="Watson M."/>
            <person name="Adriaenssens E.M."/>
            <person name="Foster-Nyarko E."/>
            <person name="Jarju S."/>
            <person name="Secka A."/>
            <person name="Antonio M."/>
            <person name="Oren A."/>
            <person name="Chaudhuri R.R."/>
            <person name="La Ragione R."/>
            <person name="Hildebrand F."/>
            <person name="Pallen M.J."/>
        </authorList>
    </citation>
    <scope>NUCLEOTIDE SEQUENCE</scope>
    <source>
        <strain evidence="2">ChiHejej3B27-3195</strain>
    </source>
</reference>
<gene>
    <name evidence="2" type="ORF">H9871_11325</name>
</gene>
<organism evidence="2 3">
    <name type="scientific">Candidatus Nesterenkonia stercoripullorum</name>
    <dbReference type="NCBI Taxonomy" id="2838701"/>
    <lineage>
        <taxon>Bacteria</taxon>
        <taxon>Bacillati</taxon>
        <taxon>Actinomycetota</taxon>
        <taxon>Actinomycetes</taxon>
        <taxon>Micrococcales</taxon>
        <taxon>Micrococcaceae</taxon>
        <taxon>Nesterenkonia</taxon>
    </lineage>
</organism>
<dbReference type="AlphaFoldDB" id="A0A9D1UUL6"/>
<feature type="region of interest" description="Disordered" evidence="1">
    <location>
        <begin position="87"/>
        <end position="114"/>
    </location>
</feature>
<protein>
    <submittedName>
        <fullName evidence="2">Uncharacterized protein</fullName>
    </submittedName>
</protein>